<evidence type="ECO:0000313" key="4">
    <source>
        <dbReference type="Proteomes" id="UP000196573"/>
    </source>
</evidence>
<protein>
    <submittedName>
        <fullName evidence="3">HTH-type transcriptional regulator Xre</fullName>
    </submittedName>
</protein>
<dbReference type="OrthoDB" id="9791537at2"/>
<dbReference type="GO" id="GO:0003677">
    <property type="term" value="F:DNA binding"/>
    <property type="evidence" value="ECO:0007669"/>
    <property type="project" value="UniProtKB-KW"/>
</dbReference>
<evidence type="ECO:0000256" key="1">
    <source>
        <dbReference type="ARBA" id="ARBA00023125"/>
    </source>
</evidence>
<sequence>MTLTIRLIKTRREKRLSQQALADLIGVSRSALAQWETDMSRPSLDNLRKMAEVLEVSFEWLATGRGNQYITTNNDEVSDDDLDDEINRMLPRLNTRHKKALLDVIKVMH</sequence>
<dbReference type="PANTHER" id="PTHR46558">
    <property type="entry name" value="TRACRIPTIONAL REGULATORY PROTEIN-RELATED-RELATED"/>
    <property type="match status" value="1"/>
</dbReference>
<dbReference type="InterPro" id="IPR001387">
    <property type="entry name" value="Cro/C1-type_HTH"/>
</dbReference>
<dbReference type="InterPro" id="IPR010982">
    <property type="entry name" value="Lambda_DNA-bd_dom_sf"/>
</dbReference>
<dbReference type="AlphaFoldDB" id="A0A1X7AIC0"/>
<keyword evidence="1" id="KW-0238">DNA-binding</keyword>
<name>A0A1X7AIC0_9GAMM</name>
<feature type="domain" description="HTH cro/C1-type" evidence="2">
    <location>
        <begin position="7"/>
        <end position="61"/>
    </location>
</feature>
<dbReference type="PROSITE" id="PS50943">
    <property type="entry name" value="HTH_CROC1"/>
    <property type="match status" value="1"/>
</dbReference>
<reference evidence="3 4" key="1">
    <citation type="submission" date="2017-03" db="EMBL/GenBank/DDBJ databases">
        <authorList>
            <person name="Afonso C.L."/>
            <person name="Miller P.J."/>
            <person name="Scott M.A."/>
            <person name="Spackman E."/>
            <person name="Goraichik I."/>
            <person name="Dimitrov K.M."/>
            <person name="Suarez D.L."/>
            <person name="Swayne D.E."/>
        </authorList>
    </citation>
    <scope>NUCLEOTIDE SEQUENCE [LARGE SCALE GENOMIC DNA]</scope>
    <source>
        <strain evidence="3">SB41UT1</strain>
    </source>
</reference>
<dbReference type="RefSeq" id="WP_087108477.1">
    <property type="nucleotide sequence ID" value="NZ_CBCSCN010000025.1"/>
</dbReference>
<accession>A0A1X7AIC0</accession>
<gene>
    <name evidence="3" type="primary">xre</name>
    <name evidence="3" type="ORF">EHSB41UT_01521</name>
</gene>
<evidence type="ECO:0000313" key="3">
    <source>
        <dbReference type="EMBL" id="SMA42898.1"/>
    </source>
</evidence>
<dbReference type="Proteomes" id="UP000196573">
    <property type="component" value="Unassembled WGS sequence"/>
</dbReference>
<organism evidence="3 4">
    <name type="scientific">Parendozoicomonas haliclonae</name>
    <dbReference type="NCBI Taxonomy" id="1960125"/>
    <lineage>
        <taxon>Bacteria</taxon>
        <taxon>Pseudomonadati</taxon>
        <taxon>Pseudomonadota</taxon>
        <taxon>Gammaproteobacteria</taxon>
        <taxon>Oceanospirillales</taxon>
        <taxon>Endozoicomonadaceae</taxon>
        <taxon>Parendozoicomonas</taxon>
    </lineage>
</organism>
<evidence type="ECO:0000259" key="2">
    <source>
        <dbReference type="PROSITE" id="PS50943"/>
    </source>
</evidence>
<dbReference type="CDD" id="cd00093">
    <property type="entry name" value="HTH_XRE"/>
    <property type="match status" value="1"/>
</dbReference>
<dbReference type="Pfam" id="PF01381">
    <property type="entry name" value="HTH_3"/>
    <property type="match status" value="1"/>
</dbReference>
<dbReference type="SUPFAM" id="SSF47413">
    <property type="entry name" value="lambda repressor-like DNA-binding domains"/>
    <property type="match status" value="1"/>
</dbReference>
<dbReference type="PANTHER" id="PTHR46558:SF11">
    <property type="entry name" value="HTH-TYPE TRANSCRIPTIONAL REGULATOR XRE"/>
    <property type="match status" value="1"/>
</dbReference>
<proteinExistence type="predicted"/>
<dbReference type="Gene3D" id="1.10.260.40">
    <property type="entry name" value="lambda repressor-like DNA-binding domains"/>
    <property type="match status" value="1"/>
</dbReference>
<dbReference type="SMART" id="SM00530">
    <property type="entry name" value="HTH_XRE"/>
    <property type="match status" value="1"/>
</dbReference>
<dbReference type="EMBL" id="FWPT01000003">
    <property type="protein sequence ID" value="SMA42898.1"/>
    <property type="molecule type" value="Genomic_DNA"/>
</dbReference>
<keyword evidence="4" id="KW-1185">Reference proteome</keyword>